<dbReference type="GO" id="GO:0016779">
    <property type="term" value="F:nucleotidyltransferase activity"/>
    <property type="evidence" value="ECO:0007669"/>
    <property type="project" value="InterPro"/>
</dbReference>
<dbReference type="EMBL" id="FWYW01000056">
    <property type="protein sequence ID" value="SMD78058.1"/>
    <property type="molecule type" value="Genomic_DNA"/>
</dbReference>
<accession>A0A7D8H8U4</accession>
<protein>
    <submittedName>
        <fullName evidence="2">Nucleotidyltransferase domain protein</fullName>
    </submittedName>
</protein>
<dbReference type="InterPro" id="IPR052548">
    <property type="entry name" value="Type_VII_TA_antitoxin"/>
</dbReference>
<dbReference type="PANTHER" id="PTHR33933:SF1">
    <property type="entry name" value="PROTEIN ADENYLYLTRANSFERASE MNTA-RELATED"/>
    <property type="match status" value="1"/>
</dbReference>
<evidence type="ECO:0000313" key="2">
    <source>
        <dbReference type="EMBL" id="SMD78058.1"/>
    </source>
</evidence>
<dbReference type="AlphaFoldDB" id="A0A7D8H8U4"/>
<reference evidence="2 3" key="1">
    <citation type="submission" date="2017-04" db="EMBL/GenBank/DDBJ databases">
        <authorList>
            <person name="Criscuolo A."/>
        </authorList>
    </citation>
    <scope>NUCLEOTIDE SEQUENCE [LARGE SCALE GENOMIC DNA]</scope>
    <source>
        <strain evidence="2">16-00174</strain>
    </source>
</reference>
<dbReference type="Pfam" id="PF01909">
    <property type="entry name" value="NTP_transf_2"/>
    <property type="match status" value="1"/>
</dbReference>
<evidence type="ECO:0000259" key="1">
    <source>
        <dbReference type="Pfam" id="PF01909"/>
    </source>
</evidence>
<dbReference type="InterPro" id="IPR043519">
    <property type="entry name" value="NT_sf"/>
</dbReference>
<sequence>MYNILKRQYNYFIRGVIRINEEVQRELDLLVQKICETVSSVQKIILFGSHAYGTPNEDSEFDLCIVVEGVGARKRGVINRINWGIYDVMETPVDFLVYGPEEFLERASRTVTMEHKIALNGRTVPKTHNLLMLHKSCRKLDEESSLILEQCVQLNGYATDIRLSVF</sequence>
<dbReference type="CDD" id="cd05403">
    <property type="entry name" value="NT_KNTase_like"/>
    <property type="match status" value="1"/>
</dbReference>
<comment type="caution">
    <text evidence="2">The sequence shown here is derived from an EMBL/GenBank/DDBJ whole genome shotgun (WGS) entry which is preliminary data.</text>
</comment>
<organism evidence="2 3">
    <name type="scientific">Bacillus paranthracis</name>
    <dbReference type="NCBI Taxonomy" id="2026186"/>
    <lineage>
        <taxon>Bacteria</taxon>
        <taxon>Bacillati</taxon>
        <taxon>Bacillota</taxon>
        <taxon>Bacilli</taxon>
        <taxon>Bacillales</taxon>
        <taxon>Bacillaceae</taxon>
        <taxon>Bacillus</taxon>
        <taxon>Bacillus cereus group</taxon>
    </lineage>
</organism>
<dbReference type="SUPFAM" id="SSF81301">
    <property type="entry name" value="Nucleotidyltransferase"/>
    <property type="match status" value="1"/>
</dbReference>
<dbReference type="InterPro" id="IPR002934">
    <property type="entry name" value="Polymerase_NTP_transf_dom"/>
</dbReference>
<proteinExistence type="predicted"/>
<dbReference type="PANTHER" id="PTHR33933">
    <property type="entry name" value="NUCLEOTIDYLTRANSFERASE"/>
    <property type="match status" value="1"/>
</dbReference>
<dbReference type="Proteomes" id="UP000194422">
    <property type="component" value="Unassembled WGS sequence"/>
</dbReference>
<gene>
    <name evidence="2" type="ORF">BACERE00174_01425</name>
</gene>
<evidence type="ECO:0000313" key="3">
    <source>
        <dbReference type="Proteomes" id="UP000194422"/>
    </source>
</evidence>
<dbReference type="Gene3D" id="3.30.460.10">
    <property type="entry name" value="Beta Polymerase, domain 2"/>
    <property type="match status" value="1"/>
</dbReference>
<feature type="domain" description="Polymerase nucleotidyl transferase" evidence="1">
    <location>
        <begin position="30"/>
        <end position="117"/>
    </location>
</feature>
<keyword evidence="2" id="KW-0808">Transferase</keyword>
<name>A0A7D8H8U4_9BACI</name>